<dbReference type="EMBL" id="JAAWWB010000020">
    <property type="protein sequence ID" value="KAG6757923.1"/>
    <property type="molecule type" value="Genomic_DNA"/>
</dbReference>
<proteinExistence type="predicted"/>
<accession>A0A8X7Z0H3</accession>
<dbReference type="CDD" id="cd20405">
    <property type="entry name" value="Tudor_Agenet_AtDUF_rpt1_3"/>
    <property type="match status" value="2"/>
</dbReference>
<dbReference type="PANTHER" id="PTHR31917">
    <property type="entry name" value="AGENET DOMAIN-CONTAINING PROTEIN-RELATED"/>
    <property type="match status" value="1"/>
</dbReference>
<feature type="domain" description="Agenet" evidence="1">
    <location>
        <begin position="7"/>
        <end position="75"/>
    </location>
</feature>
<name>A0A8X7Z0H3_POPTO</name>
<dbReference type="Proteomes" id="UP000886885">
    <property type="component" value="Chromosome 10D"/>
</dbReference>
<evidence type="ECO:0000259" key="1">
    <source>
        <dbReference type="SMART" id="SM00743"/>
    </source>
</evidence>
<evidence type="ECO:0000313" key="3">
    <source>
        <dbReference type="Proteomes" id="UP000886885"/>
    </source>
</evidence>
<reference evidence="2" key="1">
    <citation type="journal article" date="2020" name="bioRxiv">
        <title>Hybrid origin of Populus tomentosa Carr. identified through genome sequencing and phylogenomic analysis.</title>
        <authorList>
            <person name="An X."/>
            <person name="Gao K."/>
            <person name="Chen Z."/>
            <person name="Li J."/>
            <person name="Yang X."/>
            <person name="Yang X."/>
            <person name="Zhou J."/>
            <person name="Guo T."/>
            <person name="Zhao T."/>
            <person name="Huang S."/>
            <person name="Miao D."/>
            <person name="Khan W.U."/>
            <person name="Rao P."/>
            <person name="Ye M."/>
            <person name="Lei B."/>
            <person name="Liao W."/>
            <person name="Wang J."/>
            <person name="Ji L."/>
            <person name="Li Y."/>
            <person name="Guo B."/>
            <person name="Mustafa N.S."/>
            <person name="Li S."/>
            <person name="Yun Q."/>
            <person name="Keller S.R."/>
            <person name="Mao J."/>
            <person name="Zhang R."/>
            <person name="Strauss S.H."/>
        </authorList>
    </citation>
    <scope>NUCLEOTIDE SEQUENCE</scope>
    <source>
        <strain evidence="2">GM15</strain>
        <tissue evidence="2">Leaf</tissue>
    </source>
</reference>
<feature type="domain" description="Agenet" evidence="1">
    <location>
        <begin position="130"/>
        <end position="198"/>
    </location>
</feature>
<dbReference type="InterPro" id="IPR008395">
    <property type="entry name" value="Agenet-like_dom"/>
</dbReference>
<dbReference type="AlphaFoldDB" id="A0A8X7Z0H3"/>
<feature type="domain" description="Agenet" evidence="1">
    <location>
        <begin position="332"/>
        <end position="386"/>
    </location>
</feature>
<evidence type="ECO:0000313" key="2">
    <source>
        <dbReference type="EMBL" id="KAG6757923.1"/>
    </source>
</evidence>
<dbReference type="SMART" id="SM00743">
    <property type="entry name" value="Agenet"/>
    <property type="match status" value="4"/>
</dbReference>
<keyword evidence="3" id="KW-1185">Reference proteome</keyword>
<dbReference type="InterPro" id="IPR014002">
    <property type="entry name" value="Agenet_dom_plant"/>
</dbReference>
<protein>
    <recommendedName>
        <fullName evidence="1">Agenet domain-containing protein</fullName>
    </recommendedName>
</protein>
<gene>
    <name evidence="2" type="ORF">POTOM_038252</name>
</gene>
<dbReference type="PANTHER" id="PTHR31917:SF147">
    <property type="entry name" value="AGENET DOMAIN-CONTAINING PROTEIN"/>
    <property type="match status" value="1"/>
</dbReference>
<organism evidence="2 3">
    <name type="scientific">Populus tomentosa</name>
    <name type="common">Chinese white poplar</name>
    <dbReference type="NCBI Taxonomy" id="118781"/>
    <lineage>
        <taxon>Eukaryota</taxon>
        <taxon>Viridiplantae</taxon>
        <taxon>Streptophyta</taxon>
        <taxon>Embryophyta</taxon>
        <taxon>Tracheophyta</taxon>
        <taxon>Spermatophyta</taxon>
        <taxon>Magnoliopsida</taxon>
        <taxon>eudicotyledons</taxon>
        <taxon>Gunneridae</taxon>
        <taxon>Pentapetalae</taxon>
        <taxon>rosids</taxon>
        <taxon>fabids</taxon>
        <taxon>Malpighiales</taxon>
        <taxon>Salicaceae</taxon>
        <taxon>Saliceae</taxon>
        <taxon>Populus</taxon>
    </lineage>
</organism>
<feature type="domain" description="Agenet" evidence="1">
    <location>
        <begin position="267"/>
        <end position="329"/>
    </location>
</feature>
<sequence length="401" mass="45991">MSHLSRTPFNKGDRVEVLKRENGPRTLTYYPATVVKSNKNQFFIEYQTLMVESNSNGPKRVSEFVDLGYVVGFDGQCSEGIVSEQCNLRLHREWDDGSWIPPLLDQIMLKIKCRLKKPDPVGEAGDRMQQIFRHGALVDVKSDEEGYDGSWFGAIIVGPVERNAFLVQYLNLVTEDETAPLREIVTEQNIRLNPPEKTCSTFSLFPVKDISYKLRPLLVCNVRIANQMQMLMLPKHSHHTRISIVLYTLHLTGESIVLEGTGRAPKPKFSKGTRVEGFQGSWYSATIVEVMENVKFLVQYHNLVTDDETGSLREEAGASDIRPSRPRIQHAYAFKLSEIVDAWYDDGWWMGCIVKVHNKLKNTVHFKTTEELEFGLCELPHQEWIDRNWFAVPKICSLYLH</sequence>
<dbReference type="Pfam" id="PF05641">
    <property type="entry name" value="Agenet"/>
    <property type="match status" value="3"/>
</dbReference>
<dbReference type="OrthoDB" id="2020707at2759"/>
<comment type="caution">
    <text evidence="2">The sequence shown here is derived from an EMBL/GenBank/DDBJ whole genome shotgun (WGS) entry which is preliminary data.</text>
</comment>